<evidence type="ECO:0000256" key="1">
    <source>
        <dbReference type="ARBA" id="ARBA00009981"/>
    </source>
</evidence>
<organism evidence="2">
    <name type="scientific">Ammonifex degensii</name>
    <dbReference type="NCBI Taxonomy" id="42838"/>
    <lineage>
        <taxon>Bacteria</taxon>
        <taxon>Bacillati</taxon>
        <taxon>Bacillota</taxon>
        <taxon>Clostridia</taxon>
        <taxon>Thermoanaerobacterales</taxon>
        <taxon>Thermoanaerobacteraceae</taxon>
        <taxon>Ammonifex</taxon>
    </lineage>
</organism>
<dbReference type="AlphaFoldDB" id="A0A7C1J870"/>
<gene>
    <name evidence="2" type="ORF">ENQ35_02265</name>
</gene>
<dbReference type="SUPFAM" id="SSF143120">
    <property type="entry name" value="YefM-like"/>
    <property type="match status" value="1"/>
</dbReference>
<dbReference type="Gene3D" id="3.40.1620.10">
    <property type="entry name" value="YefM-like domain"/>
    <property type="match status" value="1"/>
</dbReference>
<proteinExistence type="inferred from homology"/>
<comment type="caution">
    <text evidence="2">The sequence shown here is derived from an EMBL/GenBank/DDBJ whole genome shotgun (WGS) entry which is preliminary data.</text>
</comment>
<evidence type="ECO:0000313" key="2">
    <source>
        <dbReference type="EMBL" id="HDW51554.1"/>
    </source>
</evidence>
<protein>
    <submittedName>
        <fullName evidence="2">Type II toxin-antitoxin system prevent-host-death family antitoxin</fullName>
    </submittedName>
</protein>
<dbReference type="NCBIfam" id="TIGR01552">
    <property type="entry name" value="phd_fam"/>
    <property type="match status" value="1"/>
</dbReference>
<dbReference type="EMBL" id="DSMV01000140">
    <property type="protein sequence ID" value="HDW51554.1"/>
    <property type="molecule type" value="Genomic_DNA"/>
</dbReference>
<sequence>MSIRGGIIDFCILEAIIIATEVVKVPEIIFANTRELKNRTNELLRKAAGGSWIIITRRGKPVASLKPFSNADLQEEQPDTALYRMLRERIAATQPHLPAMTAEELRVVNKTLSAKVQAFPSWEAMDRVAKGDPYGVFGQ</sequence>
<name>A0A7C1J870_9THEO</name>
<accession>A0A7C1J870</accession>
<comment type="similarity">
    <text evidence="1">Belongs to the phD/YefM antitoxin family.</text>
</comment>
<reference evidence="2" key="1">
    <citation type="journal article" date="2020" name="mSystems">
        <title>Genome- and Community-Level Interaction Insights into Carbon Utilization and Element Cycling Functions of Hydrothermarchaeota in Hydrothermal Sediment.</title>
        <authorList>
            <person name="Zhou Z."/>
            <person name="Liu Y."/>
            <person name="Xu W."/>
            <person name="Pan J."/>
            <person name="Luo Z.H."/>
            <person name="Li M."/>
        </authorList>
    </citation>
    <scope>NUCLEOTIDE SEQUENCE [LARGE SCALE GENOMIC DNA]</scope>
    <source>
        <strain evidence="2">SpSt-301</strain>
    </source>
</reference>
<dbReference type="InterPro" id="IPR036165">
    <property type="entry name" value="YefM-like_sf"/>
</dbReference>